<accession>A0ABY6PL74</accession>
<evidence type="ECO:0000313" key="2">
    <source>
        <dbReference type="Proteomes" id="UP001164963"/>
    </source>
</evidence>
<proteinExistence type="predicted"/>
<sequence length="50" mass="5360">MTLPPTTLAADETFALTDRATAHGYITYTASFAGDALHLPSSTSIEVYIR</sequence>
<organism evidence="1 2">
    <name type="scientific">Streptomyces drozdowiczii</name>
    <dbReference type="NCBI Taxonomy" id="202862"/>
    <lineage>
        <taxon>Bacteria</taxon>
        <taxon>Bacillati</taxon>
        <taxon>Actinomycetota</taxon>
        <taxon>Actinomycetes</taxon>
        <taxon>Kitasatosporales</taxon>
        <taxon>Streptomycetaceae</taxon>
        <taxon>Streptomyces</taxon>
    </lineage>
</organism>
<dbReference type="RefSeq" id="WP_265538374.1">
    <property type="nucleotide sequence ID" value="NZ_CP098740.1"/>
</dbReference>
<evidence type="ECO:0000313" key="1">
    <source>
        <dbReference type="EMBL" id="UZK52739.1"/>
    </source>
</evidence>
<keyword evidence="2" id="KW-1185">Reference proteome</keyword>
<reference evidence="1" key="1">
    <citation type="journal article" date="2022" name="Front. Microbiol.">
        <title>Mirubactin C rescues the lethal effect of cell wall biosynthesis mutations in Bacillus subtilis.</title>
        <authorList>
            <person name="Kepplinger B."/>
            <person name="Wen X."/>
            <person name="Tyler A.R."/>
            <person name="Kim B.Y."/>
            <person name="Brown J."/>
            <person name="Banks P."/>
            <person name="Dashti Y."/>
            <person name="Mackenzie E.S."/>
            <person name="Wills C."/>
            <person name="Kawai Y."/>
            <person name="Waldron K.J."/>
            <person name="Allenby N.E.E."/>
            <person name="Wu L.J."/>
            <person name="Hall M.J."/>
            <person name="Errington J."/>
        </authorList>
    </citation>
    <scope>NUCLEOTIDE SEQUENCE</scope>
    <source>
        <strain evidence="1">MDA8-470</strain>
    </source>
</reference>
<name>A0ABY6PL74_9ACTN</name>
<dbReference type="Proteomes" id="UP001164963">
    <property type="component" value="Chromosome"/>
</dbReference>
<dbReference type="EMBL" id="CP098740">
    <property type="protein sequence ID" value="UZK52739.1"/>
    <property type="molecule type" value="Genomic_DNA"/>
</dbReference>
<gene>
    <name evidence="1" type="ORF">NEH16_00170</name>
</gene>
<protein>
    <submittedName>
        <fullName evidence="1">Uncharacterized protein</fullName>
    </submittedName>
</protein>